<sequence>MSVSRHTLKQLKFILPGGLITYYLGSHEALWRIVDGEAHTTGWGRLAAYASLGSAMLTISLFMYILSIPLIQGQQPNYRRWRESGVLSSVIPLLTASIVVGWSLLSYTLGCRSNFGVIEGVIASSGLYALTFGLLGLIPAPNVPRQ</sequence>
<accession>A0A165T660</accession>
<evidence type="ECO:0000313" key="3">
    <source>
        <dbReference type="Proteomes" id="UP000076727"/>
    </source>
</evidence>
<feature type="transmembrane region" description="Helical" evidence="1">
    <location>
        <begin position="12"/>
        <end position="34"/>
    </location>
</feature>
<name>A0A165T660_9APHY</name>
<keyword evidence="1" id="KW-1133">Transmembrane helix</keyword>
<dbReference type="Proteomes" id="UP000076727">
    <property type="component" value="Unassembled WGS sequence"/>
</dbReference>
<dbReference type="EMBL" id="KV429038">
    <property type="protein sequence ID" value="KZT72981.1"/>
    <property type="molecule type" value="Genomic_DNA"/>
</dbReference>
<proteinExistence type="predicted"/>
<dbReference type="OrthoDB" id="3187264at2759"/>
<feature type="transmembrane region" description="Helical" evidence="1">
    <location>
        <begin position="117"/>
        <end position="138"/>
    </location>
</feature>
<keyword evidence="1" id="KW-0812">Transmembrane</keyword>
<gene>
    <name evidence="2" type="ORF">DAEQUDRAFT_722072</name>
</gene>
<feature type="transmembrane region" description="Helical" evidence="1">
    <location>
        <begin position="86"/>
        <end position="105"/>
    </location>
</feature>
<keyword evidence="1" id="KW-0472">Membrane</keyword>
<evidence type="ECO:0000256" key="1">
    <source>
        <dbReference type="SAM" id="Phobius"/>
    </source>
</evidence>
<organism evidence="2 3">
    <name type="scientific">Daedalea quercina L-15889</name>
    <dbReference type="NCBI Taxonomy" id="1314783"/>
    <lineage>
        <taxon>Eukaryota</taxon>
        <taxon>Fungi</taxon>
        <taxon>Dikarya</taxon>
        <taxon>Basidiomycota</taxon>
        <taxon>Agaricomycotina</taxon>
        <taxon>Agaricomycetes</taxon>
        <taxon>Polyporales</taxon>
        <taxon>Fomitopsis</taxon>
    </lineage>
</organism>
<dbReference type="AlphaFoldDB" id="A0A165T660"/>
<feature type="transmembrane region" description="Helical" evidence="1">
    <location>
        <begin position="46"/>
        <end position="66"/>
    </location>
</feature>
<evidence type="ECO:0000313" key="2">
    <source>
        <dbReference type="EMBL" id="KZT72981.1"/>
    </source>
</evidence>
<dbReference type="InterPro" id="IPR033579">
    <property type="entry name" value="TMEM128"/>
</dbReference>
<reference evidence="2 3" key="1">
    <citation type="journal article" date="2016" name="Mol. Biol. Evol.">
        <title>Comparative Genomics of Early-Diverging Mushroom-Forming Fungi Provides Insights into the Origins of Lignocellulose Decay Capabilities.</title>
        <authorList>
            <person name="Nagy L.G."/>
            <person name="Riley R."/>
            <person name="Tritt A."/>
            <person name="Adam C."/>
            <person name="Daum C."/>
            <person name="Floudas D."/>
            <person name="Sun H."/>
            <person name="Yadav J.S."/>
            <person name="Pangilinan J."/>
            <person name="Larsson K.H."/>
            <person name="Matsuura K."/>
            <person name="Barry K."/>
            <person name="Labutti K."/>
            <person name="Kuo R."/>
            <person name="Ohm R.A."/>
            <person name="Bhattacharya S.S."/>
            <person name="Shirouzu T."/>
            <person name="Yoshinaga Y."/>
            <person name="Martin F.M."/>
            <person name="Grigoriev I.V."/>
            <person name="Hibbett D.S."/>
        </authorList>
    </citation>
    <scope>NUCLEOTIDE SEQUENCE [LARGE SCALE GENOMIC DNA]</scope>
    <source>
        <strain evidence="2 3">L-15889</strain>
    </source>
</reference>
<protein>
    <submittedName>
        <fullName evidence="2">Uncharacterized protein</fullName>
    </submittedName>
</protein>
<dbReference type="Pfam" id="PF20479">
    <property type="entry name" value="TMEM128"/>
    <property type="match status" value="1"/>
</dbReference>
<keyword evidence="3" id="KW-1185">Reference proteome</keyword>